<keyword evidence="2" id="KW-1185">Reference proteome</keyword>
<name>A0A367GPE5_9SPHI</name>
<dbReference type="OrthoDB" id="1093345at2"/>
<protein>
    <recommendedName>
        <fullName evidence="3">DUF3352 domain-containing protein</fullName>
    </recommendedName>
</protein>
<dbReference type="AlphaFoldDB" id="A0A367GPE5"/>
<sequence length="531" mass="59693">MKRLVILTGILLVAAGYITYAYFKNLSPPGLRTDQIIRNIPDSAALVFEFTNDEGFYDIFKDNRLLTAVAGKQTLAELDTVRKHLLKKTTLNSFFYGQNVFLSVHPAKGYGADFLMTMAAENGFESSELDKLTTLAGKDMTISPFNASGKRGYAIFIKALNKPFFIINKGKNIFSGSFSKALIEQCAHFGIRDKQRFSLLPAQQNSNSLANLYINYTQVKPLLSSLFKHETGLFSNIKKLSATGILSLNYKSDALMFNGTTTPDIGTSASYINLFINQQAVENNLKDIFPSTTAYYSSFAMSNIRRFIADLSLLQKNQGIAKKRNALFYSIDNETGVDLRSAFNDALGNEFAIVTTRFQEKIAIISVKNGSRLTPVLMNVSTAISGDRGRFNYDRVPYHLLGDAFAMFRKPYFLIIDNYLILANSIKEIDSYYETYINRKFLAKTEGYDDFDNLMSQRSNVCAFINFKNSNAVLKRDLLGEIYTQFNDETSGWKDVYGASYQLTASDKNFYTNFCIGLNPLEDEDTIETAK</sequence>
<accession>A0A367GPE5</accession>
<evidence type="ECO:0008006" key="3">
    <source>
        <dbReference type="Google" id="ProtNLM"/>
    </source>
</evidence>
<comment type="caution">
    <text evidence="1">The sequence shown here is derived from an EMBL/GenBank/DDBJ whole genome shotgun (WGS) entry which is preliminary data.</text>
</comment>
<gene>
    <name evidence="1" type="ORF">DJ568_08250</name>
</gene>
<dbReference type="Proteomes" id="UP000253209">
    <property type="component" value="Unassembled WGS sequence"/>
</dbReference>
<reference evidence="1 2" key="1">
    <citation type="submission" date="2018-05" db="EMBL/GenBank/DDBJ databases">
        <title>Mucilaginibacter hurinus sp. nov., isolated from briquette warehouse soil.</title>
        <authorList>
            <person name="Choi L."/>
        </authorList>
    </citation>
    <scope>NUCLEOTIDE SEQUENCE [LARGE SCALE GENOMIC DNA]</scope>
    <source>
        <strain evidence="1 2">ZR32</strain>
    </source>
</reference>
<evidence type="ECO:0000313" key="2">
    <source>
        <dbReference type="Proteomes" id="UP000253209"/>
    </source>
</evidence>
<evidence type="ECO:0000313" key="1">
    <source>
        <dbReference type="EMBL" id="RCH55170.1"/>
    </source>
</evidence>
<organism evidence="1 2">
    <name type="scientific">Mucilaginibacter hurinus</name>
    <dbReference type="NCBI Taxonomy" id="2201324"/>
    <lineage>
        <taxon>Bacteria</taxon>
        <taxon>Pseudomonadati</taxon>
        <taxon>Bacteroidota</taxon>
        <taxon>Sphingobacteriia</taxon>
        <taxon>Sphingobacteriales</taxon>
        <taxon>Sphingobacteriaceae</taxon>
        <taxon>Mucilaginibacter</taxon>
    </lineage>
</organism>
<dbReference type="RefSeq" id="WP_114004793.1">
    <property type="nucleotide sequence ID" value="NZ_QGDC01000004.1"/>
</dbReference>
<dbReference type="EMBL" id="QGDC01000004">
    <property type="protein sequence ID" value="RCH55170.1"/>
    <property type="molecule type" value="Genomic_DNA"/>
</dbReference>
<proteinExistence type="predicted"/>